<evidence type="ECO:0000259" key="1">
    <source>
        <dbReference type="Pfam" id="PF00248"/>
    </source>
</evidence>
<proteinExistence type="predicted"/>
<gene>
    <name evidence="2" type="primary">yhdN</name>
    <name evidence="2" type="ORF">Pan216_20110</name>
</gene>
<dbReference type="InterPro" id="IPR036812">
    <property type="entry name" value="NAD(P)_OxRdtase_dom_sf"/>
</dbReference>
<dbReference type="GO" id="GO:0016491">
    <property type="term" value="F:oxidoreductase activity"/>
    <property type="evidence" value="ECO:0007669"/>
    <property type="project" value="UniProtKB-KW"/>
</dbReference>
<dbReference type="PANTHER" id="PTHR43312:SF1">
    <property type="entry name" value="NADP-DEPENDENT OXIDOREDUCTASE DOMAIN-CONTAINING PROTEIN"/>
    <property type="match status" value="1"/>
</dbReference>
<dbReference type="InterPro" id="IPR023210">
    <property type="entry name" value="NADP_OxRdtase_dom"/>
</dbReference>
<protein>
    <submittedName>
        <fullName evidence="2">General stress protein 69</fullName>
        <ecNumber evidence="2">1.1.1.-</ecNumber>
    </submittedName>
</protein>
<sequence length="327" mass="36491">MQNRPFGNDDVDVTEVGLGTWQFGGEWGTIDDASALRTLSVAHERGIRFFDTADIYGQGRSEELIGRFLKESDAKVFVATKLGRFPEPGGHANYSLDVFRQHTEASLKRLGVDVLNLTQLHCIPEDELRRSDVFDWLRRLQRDGMIERYGASVETMDQALFCLEHEGIASLQIIFNIFRQKAIAELFDEAQEKGVAIIVRLPLASGLLAGKFTKESTFDESDHRHFNRDGQSFNVGETFAGLPFEKGVELADELKSMVPDGMTMSQMALRWILDFPAVTTVIPGASRPEQAEGNAAASDLPPLSPELHQRLSTFYTQQVAPHIRGGY</sequence>
<keyword evidence="2" id="KW-0560">Oxidoreductase</keyword>
<dbReference type="SUPFAM" id="SSF51430">
    <property type="entry name" value="NAD(P)-linked oxidoreductase"/>
    <property type="match status" value="1"/>
</dbReference>
<dbReference type="CDD" id="cd19086">
    <property type="entry name" value="AKR_AKR11C1"/>
    <property type="match status" value="1"/>
</dbReference>
<dbReference type="KEGG" id="knv:Pan216_20110"/>
<name>A0A518B2E7_9BACT</name>
<dbReference type="Gene3D" id="3.20.20.100">
    <property type="entry name" value="NADP-dependent oxidoreductase domain"/>
    <property type="match status" value="1"/>
</dbReference>
<feature type="domain" description="NADP-dependent oxidoreductase" evidence="1">
    <location>
        <begin position="16"/>
        <end position="311"/>
    </location>
</feature>
<dbReference type="AlphaFoldDB" id="A0A518B2E7"/>
<dbReference type="RefSeq" id="WP_145257787.1">
    <property type="nucleotide sequence ID" value="NZ_CP036279.1"/>
</dbReference>
<dbReference type="Proteomes" id="UP000317093">
    <property type="component" value="Chromosome"/>
</dbReference>
<dbReference type="Pfam" id="PF00248">
    <property type="entry name" value="Aldo_ket_red"/>
    <property type="match status" value="1"/>
</dbReference>
<dbReference type="OrthoDB" id="9804790at2"/>
<evidence type="ECO:0000313" key="3">
    <source>
        <dbReference type="Proteomes" id="UP000317093"/>
    </source>
</evidence>
<dbReference type="EC" id="1.1.1.-" evidence="2"/>
<accession>A0A518B2E7</accession>
<dbReference type="PANTHER" id="PTHR43312">
    <property type="entry name" value="D-THREO-ALDOSE 1-DEHYDROGENASE"/>
    <property type="match status" value="1"/>
</dbReference>
<reference evidence="2 3" key="1">
    <citation type="submission" date="2019-02" db="EMBL/GenBank/DDBJ databases">
        <title>Deep-cultivation of Planctomycetes and their phenomic and genomic characterization uncovers novel biology.</title>
        <authorList>
            <person name="Wiegand S."/>
            <person name="Jogler M."/>
            <person name="Boedeker C."/>
            <person name="Pinto D."/>
            <person name="Vollmers J."/>
            <person name="Rivas-Marin E."/>
            <person name="Kohn T."/>
            <person name="Peeters S.H."/>
            <person name="Heuer A."/>
            <person name="Rast P."/>
            <person name="Oberbeckmann S."/>
            <person name="Bunk B."/>
            <person name="Jeske O."/>
            <person name="Meyerdierks A."/>
            <person name="Storesund J.E."/>
            <person name="Kallscheuer N."/>
            <person name="Luecker S."/>
            <person name="Lage O.M."/>
            <person name="Pohl T."/>
            <person name="Merkel B.J."/>
            <person name="Hornburger P."/>
            <person name="Mueller R.-W."/>
            <person name="Bruemmer F."/>
            <person name="Labrenz M."/>
            <person name="Spormann A.M."/>
            <person name="Op den Camp H."/>
            <person name="Overmann J."/>
            <person name="Amann R."/>
            <person name="Jetten M.S.M."/>
            <person name="Mascher T."/>
            <person name="Medema M.H."/>
            <person name="Devos D.P."/>
            <person name="Kaster A.-K."/>
            <person name="Ovreas L."/>
            <person name="Rohde M."/>
            <person name="Galperin M.Y."/>
            <person name="Jogler C."/>
        </authorList>
    </citation>
    <scope>NUCLEOTIDE SEQUENCE [LARGE SCALE GENOMIC DNA]</scope>
    <source>
        <strain evidence="2 3">Pan216</strain>
    </source>
</reference>
<keyword evidence="3" id="KW-1185">Reference proteome</keyword>
<evidence type="ECO:0000313" key="2">
    <source>
        <dbReference type="EMBL" id="QDU61157.1"/>
    </source>
</evidence>
<organism evidence="2 3">
    <name type="scientific">Kolteria novifilia</name>
    <dbReference type="NCBI Taxonomy" id="2527975"/>
    <lineage>
        <taxon>Bacteria</taxon>
        <taxon>Pseudomonadati</taxon>
        <taxon>Planctomycetota</taxon>
        <taxon>Planctomycetia</taxon>
        <taxon>Kolteriales</taxon>
        <taxon>Kolteriaceae</taxon>
        <taxon>Kolteria</taxon>
    </lineage>
</organism>
<dbReference type="EMBL" id="CP036279">
    <property type="protein sequence ID" value="QDU61157.1"/>
    <property type="molecule type" value="Genomic_DNA"/>
</dbReference>
<dbReference type="InterPro" id="IPR053135">
    <property type="entry name" value="AKR2_Oxidoreductase"/>
</dbReference>